<evidence type="ECO:0000256" key="1">
    <source>
        <dbReference type="SAM" id="Phobius"/>
    </source>
</evidence>
<keyword evidence="1" id="KW-1133">Transmembrane helix</keyword>
<feature type="transmembrane region" description="Helical" evidence="1">
    <location>
        <begin position="167"/>
        <end position="185"/>
    </location>
</feature>
<keyword evidence="1" id="KW-0472">Membrane</keyword>
<keyword evidence="1" id="KW-0812">Transmembrane</keyword>
<feature type="transmembrane region" description="Helical" evidence="1">
    <location>
        <begin position="137"/>
        <end position="155"/>
    </location>
</feature>
<dbReference type="EMBL" id="HBHT01009846">
    <property type="protein sequence ID" value="CAD9953835.1"/>
    <property type="molecule type" value="Transcribed_RNA"/>
</dbReference>
<feature type="transmembrane region" description="Helical" evidence="1">
    <location>
        <begin position="104"/>
        <end position="125"/>
    </location>
</feature>
<dbReference type="SUPFAM" id="SSF81324">
    <property type="entry name" value="Voltage-gated potassium channels"/>
    <property type="match status" value="1"/>
</dbReference>
<protein>
    <recommendedName>
        <fullName evidence="3">Potassium channel domain-containing protein</fullName>
    </recommendedName>
</protein>
<proteinExistence type="predicted"/>
<accession>A0A7S2VE22</accession>
<feature type="transmembrane region" description="Helical" evidence="1">
    <location>
        <begin position="57"/>
        <end position="84"/>
    </location>
</feature>
<name>A0A7S2VE22_9STRA</name>
<dbReference type="AlphaFoldDB" id="A0A7S2VE22"/>
<reference evidence="2" key="1">
    <citation type="submission" date="2021-01" db="EMBL/GenBank/DDBJ databases">
        <authorList>
            <person name="Corre E."/>
            <person name="Pelletier E."/>
            <person name="Niang G."/>
            <person name="Scheremetjew M."/>
            <person name="Finn R."/>
            <person name="Kale V."/>
            <person name="Holt S."/>
            <person name="Cochrane G."/>
            <person name="Meng A."/>
            <person name="Brown T."/>
            <person name="Cohen L."/>
        </authorList>
    </citation>
    <scope>NUCLEOTIDE SEQUENCE</scope>
    <source>
        <strain evidence="2">CCMP125</strain>
    </source>
</reference>
<sequence>MLPLQHGSGLRYKQPLDMVIRYRWPFVLGHILECDTSSTDASSVFEQAPETTGGRTLVYIVGFICILAFGGILASAGYILSFLFDDFVEKNGMNVLSQPWCASLLWGSTYYAWMVLIGGITILWKKDRLGDSFGMRDAYWFSYISTTTVGLGDFFLEPEGVVGADLFFYPFLFLIGFIFLSAFLGKFSEFVVDKLSFGRKTFIQTLLDKNVKWSETFSRESRDE</sequence>
<gene>
    <name evidence="2" type="ORF">APAL1065_LOCUS6586</name>
</gene>
<evidence type="ECO:0000313" key="2">
    <source>
        <dbReference type="EMBL" id="CAD9953835.1"/>
    </source>
</evidence>
<dbReference type="Gene3D" id="1.10.287.70">
    <property type="match status" value="1"/>
</dbReference>
<evidence type="ECO:0008006" key="3">
    <source>
        <dbReference type="Google" id="ProtNLM"/>
    </source>
</evidence>
<organism evidence="2">
    <name type="scientific">Entomoneis paludosa</name>
    <dbReference type="NCBI Taxonomy" id="265537"/>
    <lineage>
        <taxon>Eukaryota</taxon>
        <taxon>Sar</taxon>
        <taxon>Stramenopiles</taxon>
        <taxon>Ochrophyta</taxon>
        <taxon>Bacillariophyta</taxon>
        <taxon>Bacillariophyceae</taxon>
        <taxon>Bacillariophycidae</taxon>
        <taxon>Entomoneidaceae</taxon>
        <taxon>Entomoneis</taxon>
    </lineage>
</organism>